<keyword evidence="1" id="KW-0812">Transmembrane</keyword>
<proteinExistence type="predicted"/>
<evidence type="ECO:0000313" key="2">
    <source>
        <dbReference type="EMBL" id="ABL02480.1"/>
    </source>
</evidence>
<dbReference type="RefSeq" id="WP_011738105.1">
    <property type="nucleotide sequence ID" value="NC_008610.1"/>
</dbReference>
<dbReference type="EMBL" id="CP000488">
    <property type="protein sequence ID" value="ABL02480.1"/>
    <property type="molecule type" value="Genomic_DNA"/>
</dbReference>
<name>A1AX23_RUTMC</name>
<dbReference type="OrthoDB" id="7068600at2"/>
<dbReference type="Proteomes" id="UP000002587">
    <property type="component" value="Chromosome"/>
</dbReference>
<evidence type="ECO:0000313" key="3">
    <source>
        <dbReference type="Proteomes" id="UP000002587"/>
    </source>
</evidence>
<organism evidence="2 3">
    <name type="scientific">Ruthia magnifica subsp. Calyptogena magnifica</name>
    <dbReference type="NCBI Taxonomy" id="413404"/>
    <lineage>
        <taxon>Bacteria</taxon>
        <taxon>Pseudomonadati</taxon>
        <taxon>Pseudomonadota</taxon>
        <taxon>Gammaproteobacteria</taxon>
        <taxon>Candidatus Pseudothioglobaceae</taxon>
        <taxon>Candidatus Ruthturnera</taxon>
    </lineage>
</organism>
<sequence>MSSTVDNNNVRGNILMLSTLVVTLVLPLALIILSYIGIISGTAEYVSAFAVITSMIYIIGGTIWMFVQDSKDSAQLSDG</sequence>
<feature type="transmembrane region" description="Helical" evidence="1">
    <location>
        <begin position="12"/>
        <end position="39"/>
    </location>
</feature>
<dbReference type="STRING" id="413404.Rmag_0753"/>
<dbReference type="AlphaFoldDB" id="A1AX23"/>
<keyword evidence="3" id="KW-1185">Reference proteome</keyword>
<gene>
    <name evidence="2" type="ordered locus">Rmag_0753</name>
</gene>
<accession>A1AX23</accession>
<protein>
    <submittedName>
        <fullName evidence="2">Uncharacterized protein</fullName>
    </submittedName>
</protein>
<keyword evidence="1" id="KW-1133">Transmembrane helix</keyword>
<reference evidence="2 3" key="1">
    <citation type="journal article" date="2007" name="Science">
        <title>The Calyptogena magnifica chemoautotrophic symbiont genome.</title>
        <authorList>
            <person name="Newton I.L.G."/>
            <person name="Woyke T."/>
            <person name="Auchtung T.A."/>
            <person name="Dilly G.F."/>
            <person name="Dutton R.J."/>
            <person name="Fisher M.C."/>
            <person name="Fontanez K.M."/>
            <person name="Lau E."/>
            <person name="Stewart F.J."/>
            <person name="Richardson P.M."/>
            <person name="Barry K.W."/>
            <person name="Saunders E."/>
            <person name="Detter J.C."/>
            <person name="Wu D."/>
            <person name="Eisen J.A."/>
            <person name="Cavanaugh C.M."/>
        </authorList>
    </citation>
    <scope>NUCLEOTIDE SEQUENCE [LARGE SCALE GENOMIC DNA]</scope>
    <source>
        <strain evidence="2 3">Cm</strain>
    </source>
</reference>
<evidence type="ECO:0000256" key="1">
    <source>
        <dbReference type="SAM" id="Phobius"/>
    </source>
</evidence>
<dbReference type="HOGENOM" id="CLU_2603923_0_0_6"/>
<feature type="transmembrane region" description="Helical" evidence="1">
    <location>
        <begin position="45"/>
        <end position="67"/>
    </location>
</feature>
<dbReference type="KEGG" id="rma:Rmag_0753"/>
<keyword evidence="1" id="KW-0472">Membrane</keyword>